<comment type="caution">
    <text evidence="3">The sequence shown here is derived from an EMBL/GenBank/DDBJ whole genome shotgun (WGS) entry which is preliminary data.</text>
</comment>
<evidence type="ECO:0000313" key="3">
    <source>
        <dbReference type="EMBL" id="MCF2949617.1"/>
    </source>
</evidence>
<keyword evidence="1" id="KW-0472">Membrane</keyword>
<feature type="transmembrane region" description="Helical" evidence="1">
    <location>
        <begin position="144"/>
        <end position="165"/>
    </location>
</feature>
<sequence>MDNFIWDKDRQSRTGVAEAIFCSHKSDQDLQAIIGFNLEQGNRVLLTRLSEQQWLLLPSELQDQLDYDKSSLTAMLNVELTITDGSLAPCEHVCIVTAGTSDLAIAKEAQRTLAFSGYQAPIFSDVGVAGLWRLMDKIDTIRQYKIIIALAGMEAALFSVLAGLVRAPIIAVPTSVGYGVSAGGKTALDSALASCSPGIMTVNIDNGFGAANAAIKIINQFS</sequence>
<gene>
    <name evidence="3" type="primary">larB</name>
    <name evidence="3" type="ORF">L0668_15960</name>
</gene>
<evidence type="ECO:0000259" key="2">
    <source>
        <dbReference type="SMART" id="SM01001"/>
    </source>
</evidence>
<dbReference type="Pfam" id="PF00731">
    <property type="entry name" value="AIRC"/>
    <property type="match status" value="1"/>
</dbReference>
<accession>A0ABS9D9G4</accession>
<dbReference type="Proteomes" id="UP001521137">
    <property type="component" value="Unassembled WGS sequence"/>
</dbReference>
<dbReference type="PANTHER" id="PTHR43064">
    <property type="entry name" value="PHOSPHORIBOSYLAMINOIMIDAZOLE CARBOXYLASE-RELATED"/>
    <property type="match status" value="1"/>
</dbReference>
<feature type="domain" description="PurE" evidence="2">
    <location>
        <begin position="91"/>
        <end position="222"/>
    </location>
</feature>
<dbReference type="SUPFAM" id="SSF52255">
    <property type="entry name" value="N5-CAIR mutase (phosphoribosylaminoimidazole carboxylase, PurE)"/>
    <property type="match status" value="1"/>
</dbReference>
<keyword evidence="1" id="KW-0812">Transmembrane</keyword>
<dbReference type="Gene3D" id="3.40.50.1970">
    <property type="match status" value="1"/>
</dbReference>
<evidence type="ECO:0000256" key="1">
    <source>
        <dbReference type="SAM" id="Phobius"/>
    </source>
</evidence>
<dbReference type="RefSeq" id="WP_235313720.1">
    <property type="nucleotide sequence ID" value="NZ_JAKGAS010000009.1"/>
</dbReference>
<keyword evidence="1" id="KW-1133">Transmembrane helix</keyword>
<protein>
    <submittedName>
        <fullName evidence="3">Nickel pincer cofactor biosynthesis protein LarB</fullName>
    </submittedName>
</protein>
<dbReference type="SMART" id="SM01001">
    <property type="entry name" value="AIRC"/>
    <property type="match status" value="1"/>
</dbReference>
<evidence type="ECO:0000313" key="4">
    <source>
        <dbReference type="Proteomes" id="UP001521137"/>
    </source>
</evidence>
<dbReference type="PANTHER" id="PTHR43064:SF1">
    <property type="entry name" value="SLL1489 PROTEIN"/>
    <property type="match status" value="1"/>
</dbReference>
<reference evidence="3 4" key="1">
    <citation type="submission" date="2022-01" db="EMBL/GenBank/DDBJ databases">
        <title>Paraglaciecola sp. G1-23.</title>
        <authorList>
            <person name="Jin M.S."/>
            <person name="Han D.M."/>
            <person name="Kim H.M."/>
            <person name="Jeon C.O."/>
        </authorList>
    </citation>
    <scope>NUCLEOTIDE SEQUENCE [LARGE SCALE GENOMIC DNA]</scope>
    <source>
        <strain evidence="3 4">G1-23</strain>
    </source>
</reference>
<keyword evidence="4" id="KW-1185">Reference proteome</keyword>
<proteinExistence type="predicted"/>
<dbReference type="NCBIfam" id="NF033503">
    <property type="entry name" value="LarB"/>
    <property type="match status" value="1"/>
</dbReference>
<organism evidence="3 4">
    <name type="scientific">Paraglaciecola algarum</name>
    <dbReference type="NCBI Taxonomy" id="3050085"/>
    <lineage>
        <taxon>Bacteria</taxon>
        <taxon>Pseudomonadati</taxon>
        <taxon>Pseudomonadota</taxon>
        <taxon>Gammaproteobacteria</taxon>
        <taxon>Alteromonadales</taxon>
        <taxon>Alteromonadaceae</taxon>
        <taxon>Paraglaciecola</taxon>
    </lineage>
</organism>
<name>A0ABS9D9G4_9ALTE</name>
<dbReference type="InterPro" id="IPR039476">
    <property type="entry name" value="P2CMN_synthase_LarB"/>
</dbReference>
<dbReference type="InterPro" id="IPR000031">
    <property type="entry name" value="PurE_dom"/>
</dbReference>
<dbReference type="EMBL" id="JAKGAS010000009">
    <property type="protein sequence ID" value="MCF2949617.1"/>
    <property type="molecule type" value="Genomic_DNA"/>
</dbReference>